<name>B4J042_DROGR</name>
<evidence type="ECO:0000313" key="4">
    <source>
        <dbReference type="Proteomes" id="UP000001070"/>
    </source>
</evidence>
<reference evidence="3 4" key="1">
    <citation type="journal article" date="2007" name="Nature">
        <title>Evolution of genes and genomes on the Drosophila phylogeny.</title>
        <authorList>
            <consortium name="Drosophila 12 Genomes Consortium"/>
            <person name="Clark A.G."/>
            <person name="Eisen M.B."/>
            <person name="Smith D.R."/>
            <person name="Bergman C.M."/>
            <person name="Oliver B."/>
            <person name="Markow T.A."/>
            <person name="Kaufman T.C."/>
            <person name="Kellis M."/>
            <person name="Gelbart W."/>
            <person name="Iyer V.N."/>
            <person name="Pollard D.A."/>
            <person name="Sackton T.B."/>
            <person name="Larracuente A.M."/>
            <person name="Singh N.D."/>
            <person name="Abad J.P."/>
            <person name="Abt D.N."/>
            <person name="Adryan B."/>
            <person name="Aguade M."/>
            <person name="Akashi H."/>
            <person name="Anderson W.W."/>
            <person name="Aquadro C.F."/>
            <person name="Ardell D.H."/>
            <person name="Arguello R."/>
            <person name="Artieri C.G."/>
            <person name="Barbash D.A."/>
            <person name="Barker D."/>
            <person name="Barsanti P."/>
            <person name="Batterham P."/>
            <person name="Batzoglou S."/>
            <person name="Begun D."/>
            <person name="Bhutkar A."/>
            <person name="Blanco E."/>
            <person name="Bosak S.A."/>
            <person name="Bradley R.K."/>
            <person name="Brand A.D."/>
            <person name="Brent M.R."/>
            <person name="Brooks A.N."/>
            <person name="Brown R.H."/>
            <person name="Butlin R.K."/>
            <person name="Caggese C."/>
            <person name="Calvi B.R."/>
            <person name="Bernardo de Carvalho A."/>
            <person name="Caspi A."/>
            <person name="Castrezana S."/>
            <person name="Celniker S.E."/>
            <person name="Chang J.L."/>
            <person name="Chapple C."/>
            <person name="Chatterji S."/>
            <person name="Chinwalla A."/>
            <person name="Civetta A."/>
            <person name="Clifton S.W."/>
            <person name="Comeron J.M."/>
            <person name="Costello J.C."/>
            <person name="Coyne J.A."/>
            <person name="Daub J."/>
            <person name="David R.G."/>
            <person name="Delcher A.L."/>
            <person name="Delehaunty K."/>
            <person name="Do C.B."/>
            <person name="Ebling H."/>
            <person name="Edwards K."/>
            <person name="Eickbush T."/>
            <person name="Evans J.D."/>
            <person name="Filipski A."/>
            <person name="Findeiss S."/>
            <person name="Freyhult E."/>
            <person name="Fulton L."/>
            <person name="Fulton R."/>
            <person name="Garcia A.C."/>
            <person name="Gardiner A."/>
            <person name="Garfield D.A."/>
            <person name="Garvin B.E."/>
            <person name="Gibson G."/>
            <person name="Gilbert D."/>
            <person name="Gnerre S."/>
            <person name="Godfrey J."/>
            <person name="Good R."/>
            <person name="Gotea V."/>
            <person name="Gravely B."/>
            <person name="Greenberg A.J."/>
            <person name="Griffiths-Jones S."/>
            <person name="Gross S."/>
            <person name="Guigo R."/>
            <person name="Gustafson E.A."/>
            <person name="Haerty W."/>
            <person name="Hahn M.W."/>
            <person name="Halligan D.L."/>
            <person name="Halpern A.L."/>
            <person name="Halter G.M."/>
            <person name="Han M.V."/>
            <person name="Heger A."/>
            <person name="Hillier L."/>
            <person name="Hinrichs A.S."/>
            <person name="Holmes I."/>
            <person name="Hoskins R.A."/>
            <person name="Hubisz M.J."/>
            <person name="Hultmark D."/>
            <person name="Huntley M.A."/>
            <person name="Jaffe D.B."/>
            <person name="Jagadeeshan S."/>
            <person name="Jeck W.R."/>
            <person name="Johnson J."/>
            <person name="Jones C.D."/>
            <person name="Jordan W.C."/>
            <person name="Karpen G.H."/>
            <person name="Kataoka E."/>
            <person name="Keightley P.D."/>
            <person name="Kheradpour P."/>
            <person name="Kirkness E.F."/>
            <person name="Koerich L.B."/>
            <person name="Kristiansen K."/>
            <person name="Kudrna D."/>
            <person name="Kulathinal R.J."/>
            <person name="Kumar S."/>
            <person name="Kwok R."/>
            <person name="Lander E."/>
            <person name="Langley C.H."/>
            <person name="Lapoint R."/>
            <person name="Lazzaro B.P."/>
            <person name="Lee S.J."/>
            <person name="Levesque L."/>
            <person name="Li R."/>
            <person name="Lin C.F."/>
            <person name="Lin M.F."/>
            <person name="Lindblad-Toh K."/>
            <person name="Llopart A."/>
            <person name="Long M."/>
            <person name="Low L."/>
            <person name="Lozovsky E."/>
            <person name="Lu J."/>
            <person name="Luo M."/>
            <person name="Machado C.A."/>
            <person name="Makalowski W."/>
            <person name="Marzo M."/>
            <person name="Matsuda M."/>
            <person name="Matzkin L."/>
            <person name="McAllister B."/>
            <person name="McBride C.S."/>
            <person name="McKernan B."/>
            <person name="McKernan K."/>
            <person name="Mendez-Lago M."/>
            <person name="Minx P."/>
            <person name="Mollenhauer M.U."/>
            <person name="Montooth K."/>
            <person name="Mount S.M."/>
            <person name="Mu X."/>
            <person name="Myers E."/>
            <person name="Negre B."/>
            <person name="Newfeld S."/>
            <person name="Nielsen R."/>
            <person name="Noor M.A."/>
            <person name="O'Grady P."/>
            <person name="Pachter L."/>
            <person name="Papaceit M."/>
            <person name="Parisi M.J."/>
            <person name="Parisi M."/>
            <person name="Parts L."/>
            <person name="Pedersen J.S."/>
            <person name="Pesole G."/>
            <person name="Phillippy A.M."/>
            <person name="Ponting C.P."/>
            <person name="Pop M."/>
            <person name="Porcelli D."/>
            <person name="Powell J.R."/>
            <person name="Prohaska S."/>
            <person name="Pruitt K."/>
            <person name="Puig M."/>
            <person name="Quesneville H."/>
            <person name="Ram K.R."/>
            <person name="Rand D."/>
            <person name="Rasmussen M.D."/>
            <person name="Reed L.K."/>
            <person name="Reenan R."/>
            <person name="Reily A."/>
            <person name="Remington K.A."/>
            <person name="Rieger T.T."/>
            <person name="Ritchie M.G."/>
            <person name="Robin C."/>
            <person name="Rogers Y.H."/>
            <person name="Rohde C."/>
            <person name="Rozas J."/>
            <person name="Rubenfield M.J."/>
            <person name="Ruiz A."/>
            <person name="Russo S."/>
            <person name="Salzberg S.L."/>
            <person name="Sanchez-Gracia A."/>
            <person name="Saranga D.J."/>
            <person name="Sato H."/>
            <person name="Schaeffer S.W."/>
            <person name="Schatz M.C."/>
            <person name="Schlenke T."/>
            <person name="Schwartz R."/>
            <person name="Segarra C."/>
            <person name="Singh R.S."/>
            <person name="Sirot L."/>
            <person name="Sirota M."/>
            <person name="Sisneros N.B."/>
            <person name="Smith C.D."/>
            <person name="Smith T.F."/>
            <person name="Spieth J."/>
            <person name="Stage D.E."/>
            <person name="Stark A."/>
            <person name="Stephan W."/>
            <person name="Strausberg R.L."/>
            <person name="Strempel S."/>
            <person name="Sturgill D."/>
            <person name="Sutton G."/>
            <person name="Sutton G.G."/>
            <person name="Tao W."/>
            <person name="Teichmann S."/>
            <person name="Tobari Y.N."/>
            <person name="Tomimura Y."/>
            <person name="Tsolas J.M."/>
            <person name="Valente V.L."/>
            <person name="Venter E."/>
            <person name="Venter J.C."/>
            <person name="Vicario S."/>
            <person name="Vieira F.G."/>
            <person name="Vilella A.J."/>
            <person name="Villasante A."/>
            <person name="Walenz B."/>
            <person name="Wang J."/>
            <person name="Wasserman M."/>
            <person name="Watts T."/>
            <person name="Wilson D."/>
            <person name="Wilson R.K."/>
            <person name="Wing R.A."/>
            <person name="Wolfner M.F."/>
            <person name="Wong A."/>
            <person name="Wong G.K."/>
            <person name="Wu C.I."/>
            <person name="Wu G."/>
            <person name="Yamamoto D."/>
            <person name="Yang H.P."/>
            <person name="Yang S.P."/>
            <person name="Yorke J.A."/>
            <person name="Yoshida K."/>
            <person name="Zdobnov E."/>
            <person name="Zhang P."/>
            <person name="Zhang Y."/>
            <person name="Zimin A.V."/>
            <person name="Baldwin J."/>
            <person name="Abdouelleil A."/>
            <person name="Abdulkadir J."/>
            <person name="Abebe A."/>
            <person name="Abera B."/>
            <person name="Abreu J."/>
            <person name="Acer S.C."/>
            <person name="Aftuck L."/>
            <person name="Alexander A."/>
            <person name="An P."/>
            <person name="Anderson E."/>
            <person name="Anderson S."/>
            <person name="Arachi H."/>
            <person name="Azer M."/>
            <person name="Bachantsang P."/>
            <person name="Barry A."/>
            <person name="Bayul T."/>
            <person name="Berlin A."/>
            <person name="Bessette D."/>
            <person name="Bloom T."/>
            <person name="Blye J."/>
            <person name="Boguslavskiy L."/>
            <person name="Bonnet C."/>
            <person name="Boukhgalter B."/>
            <person name="Bourzgui I."/>
            <person name="Brown A."/>
            <person name="Cahill P."/>
            <person name="Channer S."/>
            <person name="Cheshatsang Y."/>
            <person name="Chuda L."/>
            <person name="Citroen M."/>
            <person name="Collymore A."/>
            <person name="Cooke P."/>
            <person name="Costello M."/>
            <person name="D'Aco K."/>
            <person name="Daza R."/>
            <person name="De Haan G."/>
            <person name="DeGray S."/>
            <person name="DeMaso C."/>
            <person name="Dhargay N."/>
            <person name="Dooley K."/>
            <person name="Dooley E."/>
            <person name="Doricent M."/>
            <person name="Dorje P."/>
            <person name="Dorjee K."/>
            <person name="Dupes A."/>
            <person name="Elong R."/>
            <person name="Falk J."/>
            <person name="Farina A."/>
            <person name="Faro S."/>
            <person name="Ferguson D."/>
            <person name="Fisher S."/>
            <person name="Foley C.D."/>
            <person name="Franke A."/>
            <person name="Friedrich D."/>
            <person name="Gadbois L."/>
            <person name="Gearin G."/>
            <person name="Gearin C.R."/>
            <person name="Giannoukos G."/>
            <person name="Goode T."/>
            <person name="Graham J."/>
            <person name="Grandbois E."/>
            <person name="Grewal S."/>
            <person name="Gyaltsen K."/>
            <person name="Hafez N."/>
            <person name="Hagos B."/>
            <person name="Hall J."/>
            <person name="Henson C."/>
            <person name="Hollinger A."/>
            <person name="Honan T."/>
            <person name="Huard M.D."/>
            <person name="Hughes L."/>
            <person name="Hurhula B."/>
            <person name="Husby M.E."/>
            <person name="Kamat A."/>
            <person name="Kanga B."/>
            <person name="Kashin S."/>
            <person name="Khazanovich D."/>
            <person name="Kisner P."/>
            <person name="Lance K."/>
            <person name="Lara M."/>
            <person name="Lee W."/>
            <person name="Lennon N."/>
            <person name="Letendre F."/>
            <person name="LeVine R."/>
            <person name="Lipovsky A."/>
            <person name="Liu X."/>
            <person name="Liu J."/>
            <person name="Liu S."/>
            <person name="Lokyitsang T."/>
            <person name="Lokyitsang Y."/>
            <person name="Lubonja R."/>
            <person name="Lui A."/>
            <person name="MacDonald P."/>
            <person name="Magnisalis V."/>
            <person name="Maru K."/>
            <person name="Matthews C."/>
            <person name="McCusker W."/>
            <person name="McDonough S."/>
            <person name="Mehta T."/>
            <person name="Meldrim J."/>
            <person name="Meneus L."/>
            <person name="Mihai O."/>
            <person name="Mihalev A."/>
            <person name="Mihova T."/>
            <person name="Mittelman R."/>
            <person name="Mlenga V."/>
            <person name="Montmayeur A."/>
            <person name="Mulrain L."/>
            <person name="Navidi A."/>
            <person name="Naylor J."/>
            <person name="Negash T."/>
            <person name="Nguyen T."/>
            <person name="Nguyen N."/>
            <person name="Nicol R."/>
            <person name="Norbu C."/>
            <person name="Norbu N."/>
            <person name="Novod N."/>
            <person name="O'Neill B."/>
            <person name="Osman S."/>
            <person name="Markiewicz E."/>
            <person name="Oyono O.L."/>
            <person name="Patti C."/>
            <person name="Phunkhang P."/>
            <person name="Pierre F."/>
            <person name="Priest M."/>
            <person name="Raghuraman S."/>
            <person name="Rege F."/>
            <person name="Reyes R."/>
            <person name="Rise C."/>
            <person name="Rogov P."/>
            <person name="Ross K."/>
            <person name="Ryan E."/>
            <person name="Settipalli S."/>
            <person name="Shea T."/>
            <person name="Sherpa N."/>
            <person name="Shi L."/>
            <person name="Shih D."/>
            <person name="Sparrow T."/>
            <person name="Spaulding J."/>
            <person name="Stalker J."/>
            <person name="Stange-Thomann N."/>
            <person name="Stavropoulos S."/>
            <person name="Stone C."/>
            <person name="Strader C."/>
            <person name="Tesfaye S."/>
            <person name="Thomson T."/>
            <person name="Thoulutsang Y."/>
            <person name="Thoulutsang D."/>
            <person name="Topham K."/>
            <person name="Topping I."/>
            <person name="Tsamla T."/>
            <person name="Vassiliev H."/>
            <person name="Vo A."/>
            <person name="Wangchuk T."/>
            <person name="Wangdi T."/>
            <person name="Weiand M."/>
            <person name="Wilkinson J."/>
            <person name="Wilson A."/>
            <person name="Yadav S."/>
            <person name="Young G."/>
            <person name="Yu Q."/>
            <person name="Zembek L."/>
            <person name="Zhong D."/>
            <person name="Zimmer A."/>
            <person name="Zwirko Z."/>
            <person name="Jaffe D.B."/>
            <person name="Alvarez P."/>
            <person name="Brockman W."/>
            <person name="Butler J."/>
            <person name="Chin C."/>
            <person name="Gnerre S."/>
            <person name="Grabherr M."/>
            <person name="Kleber M."/>
            <person name="Mauceli E."/>
            <person name="MacCallum I."/>
        </authorList>
    </citation>
    <scope>NUCLEOTIDE SEQUENCE [LARGE SCALE GENOMIC DNA]</scope>
    <source>
        <strain evidence="4">Tucson 15287-2541.00</strain>
    </source>
</reference>
<protein>
    <submittedName>
        <fullName evidence="3">GH17089</fullName>
    </submittedName>
</protein>
<feature type="compositionally biased region" description="Basic and acidic residues" evidence="1">
    <location>
        <begin position="80"/>
        <end position="90"/>
    </location>
</feature>
<dbReference type="OMA" id="VEGIFWY"/>
<dbReference type="AlphaFoldDB" id="B4J042"/>
<gene>
    <name evidence="3" type="primary">Dgri\GH17089</name>
    <name evidence="3" type="ORF">Dgri_GH17089</name>
</gene>
<keyword evidence="2" id="KW-0732">Signal</keyword>
<evidence type="ECO:0000256" key="2">
    <source>
        <dbReference type="SAM" id="SignalP"/>
    </source>
</evidence>
<dbReference type="OrthoDB" id="7872172at2759"/>
<organism evidence="4">
    <name type="scientific">Drosophila grimshawi</name>
    <name type="common">Hawaiian fruit fly</name>
    <name type="synonym">Idiomyia grimshawi</name>
    <dbReference type="NCBI Taxonomy" id="7222"/>
    <lineage>
        <taxon>Eukaryota</taxon>
        <taxon>Metazoa</taxon>
        <taxon>Ecdysozoa</taxon>
        <taxon>Arthropoda</taxon>
        <taxon>Hexapoda</taxon>
        <taxon>Insecta</taxon>
        <taxon>Pterygota</taxon>
        <taxon>Neoptera</taxon>
        <taxon>Endopterygota</taxon>
        <taxon>Diptera</taxon>
        <taxon>Brachycera</taxon>
        <taxon>Muscomorpha</taxon>
        <taxon>Ephydroidea</taxon>
        <taxon>Drosophilidae</taxon>
        <taxon>Drosophila</taxon>
        <taxon>Hawaiian Drosophila</taxon>
    </lineage>
</organism>
<feature type="chain" id="PRO_5002811104" evidence="2">
    <location>
        <begin position="23"/>
        <end position="90"/>
    </location>
</feature>
<dbReference type="Proteomes" id="UP000001070">
    <property type="component" value="Unassembled WGS sequence"/>
</dbReference>
<dbReference type="InParanoid" id="B4J042"/>
<feature type="compositionally biased region" description="Acidic residues" evidence="1">
    <location>
        <begin position="40"/>
        <end position="79"/>
    </location>
</feature>
<dbReference type="EMBL" id="CH916366">
    <property type="protein sequence ID" value="EDV97835.1"/>
    <property type="molecule type" value="Genomic_DNA"/>
</dbReference>
<evidence type="ECO:0000256" key="1">
    <source>
        <dbReference type="SAM" id="MobiDB-lite"/>
    </source>
</evidence>
<feature type="region of interest" description="Disordered" evidence="1">
    <location>
        <begin position="24"/>
        <end position="90"/>
    </location>
</feature>
<sequence length="90" mass="10249">MLSNKFLIMSFALFAVIIVVSAEGSEEQISDRRFRWPGSDEQEAEDPNEDNDNAEEEDDSADDKPTEDDNDDDNEDDSKESDNESKQENE</sequence>
<accession>B4J042</accession>
<keyword evidence="4" id="KW-1185">Reference proteome</keyword>
<dbReference type="eggNOG" id="ENOG502T74H">
    <property type="taxonomic scope" value="Eukaryota"/>
</dbReference>
<dbReference type="HOGENOM" id="CLU_181744_0_0_1"/>
<evidence type="ECO:0000313" key="3">
    <source>
        <dbReference type="EMBL" id="EDV97835.1"/>
    </source>
</evidence>
<feature type="signal peptide" evidence="2">
    <location>
        <begin position="1"/>
        <end position="22"/>
    </location>
</feature>
<proteinExistence type="predicted"/>